<organism evidence="1 2">
    <name type="scientific">Nocardiopsis tropica</name>
    <dbReference type="NCBI Taxonomy" id="109330"/>
    <lineage>
        <taxon>Bacteria</taxon>
        <taxon>Bacillati</taxon>
        <taxon>Actinomycetota</taxon>
        <taxon>Actinomycetes</taxon>
        <taxon>Streptosporangiales</taxon>
        <taxon>Nocardiopsidaceae</taxon>
        <taxon>Nocardiopsis</taxon>
    </lineage>
</organism>
<reference evidence="1 2" key="1">
    <citation type="submission" date="2023-07" db="EMBL/GenBank/DDBJ databases">
        <authorList>
            <person name="Girao M."/>
            <person name="Carvalho M.F."/>
        </authorList>
    </citation>
    <scope>NUCLEOTIDE SEQUENCE [LARGE SCALE GENOMIC DNA]</scope>
    <source>
        <strain evidence="1 2">66/93</strain>
    </source>
</reference>
<dbReference type="InterPro" id="IPR016084">
    <property type="entry name" value="Haem_Oase-like_multi-hlx"/>
</dbReference>
<dbReference type="EMBL" id="JAUUCC010000022">
    <property type="protein sequence ID" value="MEE2050970.1"/>
    <property type="molecule type" value="Genomic_DNA"/>
</dbReference>
<dbReference type="Proteomes" id="UP001348641">
    <property type="component" value="Unassembled WGS sequence"/>
</dbReference>
<accession>A0ABU7KNV0</accession>
<sequence length="343" mass="37739">MILPEPRGPLSERLLLSLTRPPLEGEATLPRGVPAVADPLQDEDLQLSLFTCYQLHYSDLEGVDGTWEWNPALLALRAELEGELERALREATLGHGWQGQEDTLPCEVPTRLTGMIRAAGGPPLSAFMRRHATFGQYREFVKHRSLYHLREADPHTWAIPRVQGRAKAALVEIQADEYGQGQAGRMHSELFRNTMRGLGLDTGYGAYLESVPAVTLALNNTMSLLGLHRRLRGALLGHLAAFEMTSTGPNRDLSLGLRRLGVAVQVRRYFDEHVEADAAHEQIAARDMCGSFAADHPDLVPDVLFGAAACLTLDRLWAEHVLGRWQEGESSLSSADARTAAAT</sequence>
<evidence type="ECO:0000313" key="2">
    <source>
        <dbReference type="Proteomes" id="UP001348641"/>
    </source>
</evidence>
<dbReference type="Pfam" id="PF14518">
    <property type="entry name" value="Haem_oxygenas_2"/>
    <property type="match status" value="1"/>
</dbReference>
<evidence type="ECO:0000313" key="1">
    <source>
        <dbReference type="EMBL" id="MEE2050970.1"/>
    </source>
</evidence>
<proteinExistence type="predicted"/>
<dbReference type="SMART" id="SM01236">
    <property type="entry name" value="Haem_oxygenase_2"/>
    <property type="match status" value="1"/>
</dbReference>
<dbReference type="RefSeq" id="WP_330158143.1">
    <property type="nucleotide sequence ID" value="NZ_BAAAJA010000011.1"/>
</dbReference>
<dbReference type="SUPFAM" id="SSF48613">
    <property type="entry name" value="Heme oxygenase-like"/>
    <property type="match status" value="1"/>
</dbReference>
<dbReference type="Gene3D" id="1.20.910.10">
    <property type="entry name" value="Heme oxygenase-like"/>
    <property type="match status" value="1"/>
</dbReference>
<protein>
    <submittedName>
        <fullName evidence="1">Iron-containing redox enzyme family protein</fullName>
    </submittedName>
</protein>
<gene>
    <name evidence="1" type="ORF">Q8A49_10745</name>
</gene>
<comment type="caution">
    <text evidence="1">The sequence shown here is derived from an EMBL/GenBank/DDBJ whole genome shotgun (WGS) entry which is preliminary data.</text>
</comment>
<name>A0ABU7KNV0_9ACTN</name>